<evidence type="ECO:0000259" key="11">
    <source>
        <dbReference type="PROSITE" id="PS52015"/>
    </source>
</evidence>
<dbReference type="SUPFAM" id="SSF74653">
    <property type="entry name" value="TolA/TonB C-terminal domain"/>
    <property type="match status" value="1"/>
</dbReference>
<feature type="domain" description="TonB C-terminal" evidence="11">
    <location>
        <begin position="157"/>
        <end position="248"/>
    </location>
</feature>
<keyword evidence="4" id="KW-1003">Cell membrane</keyword>
<evidence type="ECO:0000256" key="3">
    <source>
        <dbReference type="ARBA" id="ARBA00022448"/>
    </source>
</evidence>
<dbReference type="RefSeq" id="WP_114402459.1">
    <property type="nucleotide sequence ID" value="NZ_QPGB01000002.1"/>
</dbReference>
<dbReference type="InterPro" id="IPR051045">
    <property type="entry name" value="TonB-dependent_transducer"/>
</dbReference>
<keyword evidence="13" id="KW-1185">Reference proteome</keyword>
<comment type="similarity">
    <text evidence="2">Belongs to the TonB family.</text>
</comment>
<evidence type="ECO:0000256" key="1">
    <source>
        <dbReference type="ARBA" id="ARBA00004383"/>
    </source>
</evidence>
<evidence type="ECO:0000256" key="5">
    <source>
        <dbReference type="ARBA" id="ARBA00022519"/>
    </source>
</evidence>
<dbReference type="GO" id="GO:0031992">
    <property type="term" value="F:energy transducer activity"/>
    <property type="evidence" value="ECO:0007669"/>
    <property type="project" value="TreeGrafter"/>
</dbReference>
<dbReference type="PANTHER" id="PTHR33446">
    <property type="entry name" value="PROTEIN TONB-RELATED"/>
    <property type="match status" value="1"/>
</dbReference>
<accession>A0A368L464</accession>
<dbReference type="GO" id="GO:0015031">
    <property type="term" value="P:protein transport"/>
    <property type="evidence" value="ECO:0007669"/>
    <property type="project" value="UniProtKB-KW"/>
</dbReference>
<dbReference type="OrthoDB" id="9792439at2"/>
<keyword evidence="5" id="KW-0997">Cell inner membrane</keyword>
<evidence type="ECO:0000256" key="8">
    <source>
        <dbReference type="ARBA" id="ARBA00022989"/>
    </source>
</evidence>
<evidence type="ECO:0000256" key="2">
    <source>
        <dbReference type="ARBA" id="ARBA00006555"/>
    </source>
</evidence>
<protein>
    <submittedName>
        <fullName evidence="12">Energy transducer TonB</fullName>
    </submittedName>
</protein>
<keyword evidence="8" id="KW-1133">Transmembrane helix</keyword>
<dbReference type="AlphaFoldDB" id="A0A368L464"/>
<reference evidence="12 13" key="1">
    <citation type="journal article" date="2018" name="Int. J. Syst. Evol. Microbiol.">
        <title>Parvibium lacunae gen. nov., sp. nov., a new member of the family Alcaligenaceae isolated from a freshwater pond.</title>
        <authorList>
            <person name="Chen W.M."/>
            <person name="Xie P.B."/>
            <person name="Hsu M.Y."/>
            <person name="Sheu S.Y."/>
        </authorList>
    </citation>
    <scope>NUCLEOTIDE SEQUENCE [LARGE SCALE GENOMIC DNA]</scope>
    <source>
        <strain evidence="12 13">KMB9</strain>
    </source>
</reference>
<comment type="subcellular location">
    <subcellularLocation>
        <location evidence="1">Cell inner membrane</location>
        <topology evidence="1">Single-pass membrane protein</topology>
        <orientation evidence="1">Periplasmic side</orientation>
    </subcellularLocation>
</comment>
<evidence type="ECO:0000256" key="9">
    <source>
        <dbReference type="ARBA" id="ARBA00023136"/>
    </source>
</evidence>
<keyword evidence="3" id="KW-0813">Transport</keyword>
<evidence type="ECO:0000313" key="12">
    <source>
        <dbReference type="EMBL" id="RCS58376.1"/>
    </source>
</evidence>
<dbReference type="GO" id="GO:0098797">
    <property type="term" value="C:plasma membrane protein complex"/>
    <property type="evidence" value="ECO:0007669"/>
    <property type="project" value="TreeGrafter"/>
</dbReference>
<dbReference type="PANTHER" id="PTHR33446:SF2">
    <property type="entry name" value="PROTEIN TONB"/>
    <property type="match status" value="1"/>
</dbReference>
<dbReference type="PROSITE" id="PS52015">
    <property type="entry name" value="TONB_CTD"/>
    <property type="match status" value="1"/>
</dbReference>
<evidence type="ECO:0000256" key="10">
    <source>
        <dbReference type="SAM" id="MobiDB-lite"/>
    </source>
</evidence>
<evidence type="ECO:0000256" key="7">
    <source>
        <dbReference type="ARBA" id="ARBA00022927"/>
    </source>
</evidence>
<keyword evidence="7" id="KW-0653">Protein transport</keyword>
<dbReference type="NCBIfam" id="TIGR01352">
    <property type="entry name" value="tonB_Cterm"/>
    <property type="match status" value="1"/>
</dbReference>
<dbReference type="Gene3D" id="3.30.1150.10">
    <property type="match status" value="1"/>
</dbReference>
<gene>
    <name evidence="12" type="ORF">DU000_06035</name>
</gene>
<dbReference type="EMBL" id="QPGB01000002">
    <property type="protein sequence ID" value="RCS58376.1"/>
    <property type="molecule type" value="Genomic_DNA"/>
</dbReference>
<dbReference type="GO" id="GO:0055085">
    <property type="term" value="P:transmembrane transport"/>
    <property type="evidence" value="ECO:0007669"/>
    <property type="project" value="InterPro"/>
</dbReference>
<proteinExistence type="inferred from homology"/>
<keyword evidence="6" id="KW-0812">Transmembrane</keyword>
<evidence type="ECO:0000313" key="13">
    <source>
        <dbReference type="Proteomes" id="UP000252357"/>
    </source>
</evidence>
<dbReference type="InterPro" id="IPR006260">
    <property type="entry name" value="TonB/TolA_C"/>
</dbReference>
<comment type="caution">
    <text evidence="12">The sequence shown here is derived from an EMBL/GenBank/DDBJ whole genome shotgun (WGS) entry which is preliminary data.</text>
</comment>
<dbReference type="Pfam" id="PF03544">
    <property type="entry name" value="TonB_C"/>
    <property type="match status" value="1"/>
</dbReference>
<name>A0A368L464_9BURK</name>
<evidence type="ECO:0000256" key="6">
    <source>
        <dbReference type="ARBA" id="ARBA00022692"/>
    </source>
</evidence>
<feature type="region of interest" description="Disordered" evidence="10">
    <location>
        <begin position="121"/>
        <end position="152"/>
    </location>
</feature>
<evidence type="ECO:0000256" key="4">
    <source>
        <dbReference type="ARBA" id="ARBA00022475"/>
    </source>
</evidence>
<dbReference type="Proteomes" id="UP000252357">
    <property type="component" value="Unassembled WGS sequence"/>
</dbReference>
<feature type="compositionally biased region" description="Low complexity" evidence="10">
    <location>
        <begin position="121"/>
        <end position="148"/>
    </location>
</feature>
<sequence>MSFSTSSKLPLLDRSWTCSSRLEKWPGGLCFAVVLHGLAWVLFLQYRAPLASLNADIPVMEVVDAALPAAPTPPSRQPKVTPALKPALAPALVSKPVPAQVLPDTPSPIPLASATPINSQANNAATAPSNASASHTSSSQNPSLPSVSQAPAAQPKVVTQGIAYLVKPDPQYPPLARRAGEEGTALIRVLVNTEGRPEEANVQQSSGFNRLDEAARKAVLAARFRPHQENGQAIRVWTLVPISFTLEN</sequence>
<dbReference type="InterPro" id="IPR037682">
    <property type="entry name" value="TonB_C"/>
</dbReference>
<keyword evidence="9" id="KW-0472">Membrane</keyword>
<organism evidence="12 13">
    <name type="scientific">Parvibium lacunae</name>
    <dbReference type="NCBI Taxonomy" id="1888893"/>
    <lineage>
        <taxon>Bacteria</taxon>
        <taxon>Pseudomonadati</taxon>
        <taxon>Pseudomonadota</taxon>
        <taxon>Betaproteobacteria</taxon>
        <taxon>Burkholderiales</taxon>
        <taxon>Alcaligenaceae</taxon>
        <taxon>Parvibium</taxon>
    </lineage>
</organism>